<dbReference type="GO" id="GO:0045493">
    <property type="term" value="P:xylan catabolic process"/>
    <property type="evidence" value="ECO:0007669"/>
    <property type="project" value="UniProtKB-KW"/>
</dbReference>
<evidence type="ECO:0000313" key="8">
    <source>
        <dbReference type="EMBL" id="GGZ37401.1"/>
    </source>
</evidence>
<protein>
    <submittedName>
        <fullName evidence="8">Alpha-N-arabinofuranosidase</fullName>
    </submittedName>
</protein>
<dbReference type="InterPro" id="IPR023296">
    <property type="entry name" value="Glyco_hydro_beta-prop_sf"/>
</dbReference>
<reference evidence="8" key="1">
    <citation type="journal article" date="2014" name="Int. J. Syst. Evol. Microbiol.">
        <title>Complete genome sequence of Corynebacterium casei LMG S-19264T (=DSM 44701T), isolated from a smear-ripened cheese.</title>
        <authorList>
            <consortium name="US DOE Joint Genome Institute (JGI-PGF)"/>
            <person name="Walter F."/>
            <person name="Albersmeier A."/>
            <person name="Kalinowski J."/>
            <person name="Ruckert C."/>
        </authorList>
    </citation>
    <scope>NUCLEOTIDE SEQUENCE</scope>
    <source>
        <strain evidence="8">KCTC 12368</strain>
    </source>
</reference>
<dbReference type="Gene3D" id="2.115.10.20">
    <property type="entry name" value="Glycosyl hydrolase domain, family 43"/>
    <property type="match status" value="1"/>
</dbReference>
<keyword evidence="5 7" id="KW-0326">Glycosidase</keyword>
<gene>
    <name evidence="8" type="primary">xsa</name>
    <name evidence="8" type="ORF">GCM10007049_33260</name>
</gene>
<dbReference type="InterPro" id="IPR006710">
    <property type="entry name" value="Glyco_hydro_43"/>
</dbReference>
<dbReference type="CDD" id="cd18619">
    <property type="entry name" value="GH43_CoXyl43_like"/>
    <property type="match status" value="1"/>
</dbReference>
<reference evidence="8" key="2">
    <citation type="submission" date="2020-09" db="EMBL/GenBank/DDBJ databases">
        <authorList>
            <person name="Sun Q."/>
            <person name="Kim S."/>
        </authorList>
    </citation>
    <scope>NUCLEOTIDE SEQUENCE</scope>
    <source>
        <strain evidence="8">KCTC 12368</strain>
    </source>
</reference>
<organism evidence="8 9">
    <name type="scientific">Echinicola pacifica</name>
    <dbReference type="NCBI Taxonomy" id="346377"/>
    <lineage>
        <taxon>Bacteria</taxon>
        <taxon>Pseudomonadati</taxon>
        <taxon>Bacteroidota</taxon>
        <taxon>Cytophagia</taxon>
        <taxon>Cytophagales</taxon>
        <taxon>Cyclobacteriaceae</taxon>
        <taxon>Echinicola</taxon>
    </lineage>
</organism>
<evidence type="ECO:0000256" key="3">
    <source>
        <dbReference type="ARBA" id="ARBA00022801"/>
    </source>
</evidence>
<name>A0A918UW23_9BACT</name>
<dbReference type="EMBL" id="BMWX01000007">
    <property type="protein sequence ID" value="GGZ37401.1"/>
    <property type="molecule type" value="Genomic_DNA"/>
</dbReference>
<keyword evidence="2" id="KW-0858">Xylan degradation</keyword>
<evidence type="ECO:0000256" key="7">
    <source>
        <dbReference type="RuleBase" id="RU361187"/>
    </source>
</evidence>
<keyword evidence="3 7" id="KW-0378">Hydrolase</keyword>
<evidence type="ECO:0000256" key="6">
    <source>
        <dbReference type="PIRSR" id="PIRSR606710-2"/>
    </source>
</evidence>
<keyword evidence="2" id="KW-0624">Polysaccharide degradation</keyword>
<dbReference type="Proteomes" id="UP000619457">
    <property type="component" value="Unassembled WGS sequence"/>
</dbReference>
<proteinExistence type="inferred from homology"/>
<sequence>MKQPLVFTVLFSSLCLIGCENQKSTESQELTEEHSDSIQYLSAPLVSEIYTADPSAHVFDGKIYIYPSHDRESVVDEDDSGAQYDMKDYHVFSLSAPDGSLTNHGKVLDLSQVPWAKRQLWAPDAAEKAGKYYLYFPAKDHDDIFKIGVAVADNPAGPFEAYPRPIEGTYSMDPAVFEDEDGTYYMYWGGIWGGQLQKWRTGEYLSTGDAPDDDEPADDEPAIAPQVARLSENMVELAEESKDVLILDAEGNPITAGDHDRRFFEAAWLHKYKGRYYFSYSTGDTHKIVYAIGDSPYGPFTYQGVILLPVQGWTNHHSIVEYENQWYIFYHDTELSGKNYLRNIKLAKLTHLEDGRIAQIDPLKAQE</sequence>
<dbReference type="GO" id="GO:0004553">
    <property type="term" value="F:hydrolase activity, hydrolyzing O-glycosyl compounds"/>
    <property type="evidence" value="ECO:0007669"/>
    <property type="project" value="InterPro"/>
</dbReference>
<keyword evidence="9" id="KW-1185">Reference proteome</keyword>
<dbReference type="PANTHER" id="PTHR43772:SF2">
    <property type="entry name" value="PUTATIVE (AFU_ORTHOLOGUE AFUA_2G04480)-RELATED"/>
    <property type="match status" value="1"/>
</dbReference>
<evidence type="ECO:0000313" key="9">
    <source>
        <dbReference type="Proteomes" id="UP000619457"/>
    </source>
</evidence>
<accession>A0A918UW23</accession>
<evidence type="ECO:0000256" key="2">
    <source>
        <dbReference type="ARBA" id="ARBA00022651"/>
    </source>
</evidence>
<dbReference type="SUPFAM" id="SSF75005">
    <property type="entry name" value="Arabinanase/levansucrase/invertase"/>
    <property type="match status" value="1"/>
</dbReference>
<comment type="caution">
    <text evidence="8">The sequence shown here is derived from an EMBL/GenBank/DDBJ whole genome shotgun (WGS) entry which is preliminary data.</text>
</comment>
<evidence type="ECO:0000256" key="1">
    <source>
        <dbReference type="ARBA" id="ARBA00009865"/>
    </source>
</evidence>
<comment type="similarity">
    <text evidence="1 7">Belongs to the glycosyl hydrolase 43 family.</text>
</comment>
<dbReference type="Pfam" id="PF04616">
    <property type="entry name" value="Glyco_hydro_43"/>
    <property type="match status" value="1"/>
</dbReference>
<keyword evidence="4" id="KW-0119">Carbohydrate metabolism</keyword>
<dbReference type="AlphaFoldDB" id="A0A918UW23"/>
<dbReference type="PANTHER" id="PTHR43772">
    <property type="entry name" value="ENDO-1,4-BETA-XYLANASE"/>
    <property type="match status" value="1"/>
</dbReference>
<evidence type="ECO:0000256" key="4">
    <source>
        <dbReference type="ARBA" id="ARBA00023277"/>
    </source>
</evidence>
<evidence type="ECO:0000256" key="5">
    <source>
        <dbReference type="ARBA" id="ARBA00023295"/>
    </source>
</evidence>
<dbReference type="InterPro" id="IPR052176">
    <property type="entry name" value="Glycosyl_Hydrlase_43_Enz"/>
</dbReference>
<feature type="site" description="Important for catalytic activity, responsible for pKa modulation of the active site Glu and correct orientation of both the proton donor and substrate" evidence="6">
    <location>
        <position position="173"/>
    </location>
</feature>
<dbReference type="RefSeq" id="WP_018475804.1">
    <property type="nucleotide sequence ID" value="NZ_BMWX01000007.1"/>
</dbReference>